<dbReference type="Proteomes" id="UP000320653">
    <property type="component" value="Unassembled WGS sequence"/>
</dbReference>
<protein>
    <submittedName>
        <fullName evidence="1">Uncharacterized protein</fullName>
    </submittedName>
</protein>
<dbReference type="EMBL" id="VIWP01000009">
    <property type="protein sequence ID" value="TWF47950.1"/>
    <property type="molecule type" value="Genomic_DNA"/>
</dbReference>
<reference evidence="1 2" key="1">
    <citation type="submission" date="2019-06" db="EMBL/GenBank/DDBJ databases">
        <title>Sorghum-associated microbial communities from plants grown in Nebraska, USA.</title>
        <authorList>
            <person name="Schachtman D."/>
        </authorList>
    </citation>
    <scope>NUCLEOTIDE SEQUENCE [LARGE SCALE GENOMIC DNA]</scope>
    <source>
        <strain evidence="1 2">1225</strain>
    </source>
</reference>
<sequence>MIPLGKLWAELCQLPPRWQMPGRQFPKITDIFRCSRAVTRVLVETSMYVETLYSAESVMVIPTNASSDSKVTGCYNPAAADAPILVSVSSILQSAT</sequence>
<gene>
    <name evidence="1" type="ORF">FHW37_10913</name>
</gene>
<accession>A0A561QC47</accession>
<evidence type="ECO:0000313" key="1">
    <source>
        <dbReference type="EMBL" id="TWF47950.1"/>
    </source>
</evidence>
<keyword evidence="2" id="KW-1185">Reference proteome</keyword>
<name>A0A561QC47_9HYPH</name>
<evidence type="ECO:0000313" key="2">
    <source>
        <dbReference type="Proteomes" id="UP000320653"/>
    </source>
</evidence>
<comment type="caution">
    <text evidence="1">The sequence shown here is derived from an EMBL/GenBank/DDBJ whole genome shotgun (WGS) entry which is preliminary data.</text>
</comment>
<proteinExistence type="predicted"/>
<dbReference type="AlphaFoldDB" id="A0A561QC47"/>
<organism evidence="1 2">
    <name type="scientific">Neorhizobium alkalisoli</name>
    <dbReference type="NCBI Taxonomy" id="528178"/>
    <lineage>
        <taxon>Bacteria</taxon>
        <taxon>Pseudomonadati</taxon>
        <taxon>Pseudomonadota</taxon>
        <taxon>Alphaproteobacteria</taxon>
        <taxon>Hyphomicrobiales</taxon>
        <taxon>Rhizobiaceae</taxon>
        <taxon>Rhizobium/Agrobacterium group</taxon>
        <taxon>Neorhizobium</taxon>
    </lineage>
</organism>